<dbReference type="Gene3D" id="3.30.40.10">
    <property type="entry name" value="Zinc/RING finger domain, C3HC4 (zinc finger)"/>
    <property type="match status" value="1"/>
</dbReference>
<feature type="domain" description="DC1" evidence="5">
    <location>
        <begin position="200"/>
        <end position="241"/>
    </location>
</feature>
<gene>
    <name evidence="6" type="ORF">CARUB_v10012373mg</name>
</gene>
<dbReference type="EMBL" id="KB870805">
    <property type="protein sequence ID" value="EOA37694.1"/>
    <property type="molecule type" value="Genomic_DNA"/>
</dbReference>
<keyword evidence="2" id="KW-0677">Repeat</keyword>
<dbReference type="InterPro" id="IPR013083">
    <property type="entry name" value="Znf_RING/FYVE/PHD"/>
</dbReference>
<dbReference type="Proteomes" id="UP000029121">
    <property type="component" value="Unassembled WGS sequence"/>
</dbReference>
<evidence type="ECO:0000256" key="2">
    <source>
        <dbReference type="ARBA" id="ARBA00022737"/>
    </source>
</evidence>
<keyword evidence="4" id="KW-0862">Zinc</keyword>
<evidence type="ECO:0000256" key="1">
    <source>
        <dbReference type="ARBA" id="ARBA00022723"/>
    </source>
</evidence>
<evidence type="ECO:0000256" key="3">
    <source>
        <dbReference type="ARBA" id="ARBA00022771"/>
    </source>
</evidence>
<reference evidence="7" key="1">
    <citation type="journal article" date="2013" name="Nat. Genet.">
        <title>The Capsella rubella genome and the genomic consequences of rapid mating system evolution.</title>
        <authorList>
            <person name="Slotte T."/>
            <person name="Hazzouri K.M."/>
            <person name="Agren J.A."/>
            <person name="Koenig D."/>
            <person name="Maumus F."/>
            <person name="Guo Y.L."/>
            <person name="Steige K."/>
            <person name="Platts A.E."/>
            <person name="Escobar J.S."/>
            <person name="Newman L.K."/>
            <person name="Wang W."/>
            <person name="Mandakova T."/>
            <person name="Vello E."/>
            <person name="Smith L.M."/>
            <person name="Henz S.R."/>
            <person name="Steffen J."/>
            <person name="Takuno S."/>
            <person name="Brandvain Y."/>
            <person name="Coop G."/>
            <person name="Andolfatto P."/>
            <person name="Hu T.T."/>
            <person name="Blanchette M."/>
            <person name="Clark R.M."/>
            <person name="Quesneville H."/>
            <person name="Nordborg M."/>
            <person name="Gaut B.S."/>
            <person name="Lysak M.A."/>
            <person name="Jenkins J."/>
            <person name="Grimwood J."/>
            <person name="Chapman J."/>
            <person name="Prochnik S."/>
            <person name="Shu S."/>
            <person name="Rokhsar D."/>
            <person name="Schmutz J."/>
            <person name="Weigel D."/>
            <person name="Wright S.I."/>
        </authorList>
    </citation>
    <scope>NUCLEOTIDE SEQUENCE [LARGE SCALE GENOMIC DNA]</scope>
    <source>
        <strain evidence="7">cv. Monte Gargano</strain>
    </source>
</reference>
<evidence type="ECO:0000313" key="6">
    <source>
        <dbReference type="EMBL" id="EOA37694.1"/>
    </source>
</evidence>
<dbReference type="InterPro" id="IPR011011">
    <property type="entry name" value="Znf_FYVE_PHD"/>
</dbReference>
<feature type="domain" description="DC1" evidence="5">
    <location>
        <begin position="138"/>
        <end position="185"/>
    </location>
</feature>
<evidence type="ECO:0000313" key="7">
    <source>
        <dbReference type="Proteomes" id="UP000029121"/>
    </source>
</evidence>
<protein>
    <recommendedName>
        <fullName evidence="5">DC1 domain-containing protein</fullName>
    </recommendedName>
</protein>
<dbReference type="PANTHER" id="PTHR32410:SF181">
    <property type="entry name" value="CYSTEINE_HISTIDINE-RICH C1 DOMAIN FAMILY PROTEIN"/>
    <property type="match status" value="1"/>
</dbReference>
<dbReference type="InterPro" id="IPR004146">
    <property type="entry name" value="DC1"/>
</dbReference>
<dbReference type="AlphaFoldDB" id="R0I5W7"/>
<feature type="domain" description="DC1" evidence="5">
    <location>
        <begin position="251"/>
        <end position="297"/>
    </location>
</feature>
<feature type="domain" description="DC1" evidence="5">
    <location>
        <begin position="335"/>
        <end position="382"/>
    </location>
</feature>
<dbReference type="SUPFAM" id="SSF57903">
    <property type="entry name" value="FYVE/PHD zinc finger"/>
    <property type="match status" value="1"/>
</dbReference>
<keyword evidence="7" id="KW-1185">Reference proteome</keyword>
<name>R0I5W7_9BRAS</name>
<organism evidence="6 7">
    <name type="scientific">Capsella rubella</name>
    <dbReference type="NCBI Taxonomy" id="81985"/>
    <lineage>
        <taxon>Eukaryota</taxon>
        <taxon>Viridiplantae</taxon>
        <taxon>Streptophyta</taxon>
        <taxon>Embryophyta</taxon>
        <taxon>Tracheophyta</taxon>
        <taxon>Spermatophyta</taxon>
        <taxon>Magnoliopsida</taxon>
        <taxon>eudicotyledons</taxon>
        <taxon>Gunneridae</taxon>
        <taxon>Pentapetalae</taxon>
        <taxon>rosids</taxon>
        <taxon>malvids</taxon>
        <taxon>Brassicales</taxon>
        <taxon>Brassicaceae</taxon>
        <taxon>Camelineae</taxon>
        <taxon>Capsella</taxon>
    </lineage>
</organism>
<dbReference type="eggNOG" id="ENOG502SFKZ">
    <property type="taxonomic scope" value="Eukaryota"/>
</dbReference>
<dbReference type="Pfam" id="PF03107">
    <property type="entry name" value="C1_2"/>
    <property type="match status" value="4"/>
</dbReference>
<dbReference type="GO" id="GO:0008270">
    <property type="term" value="F:zinc ion binding"/>
    <property type="evidence" value="ECO:0007669"/>
    <property type="project" value="UniProtKB-KW"/>
</dbReference>
<keyword evidence="1" id="KW-0479">Metal-binding</keyword>
<dbReference type="PANTHER" id="PTHR32410">
    <property type="entry name" value="CYSTEINE/HISTIDINE-RICH C1 DOMAIN FAMILY PROTEIN"/>
    <property type="match status" value="1"/>
</dbReference>
<accession>R0I5W7</accession>
<proteinExistence type="predicted"/>
<evidence type="ECO:0000259" key="5">
    <source>
        <dbReference type="Pfam" id="PF03107"/>
    </source>
</evidence>
<dbReference type="SUPFAM" id="SSF57889">
    <property type="entry name" value="Cysteine-rich domain"/>
    <property type="match status" value="3"/>
</dbReference>
<dbReference type="InterPro" id="IPR046349">
    <property type="entry name" value="C1-like_sf"/>
</dbReference>
<keyword evidence="3" id="KW-0863">Zinc-finger</keyword>
<sequence>MDSNGGFHEVEKDGKLSLVYHHPKYCPIPQTHTTISSDDLLFQTLFLCPYIRCRKNVIHFSVTLPLNSSPEYIFPTTTNSKDHHVKPLFWCNNKEFDANGGCYICYGSNFGTDYYFCEYCDQNFHKECVQSPLKIKHPYHPEHSLQLSFHNPQARYIECLCCGKRANFMVYYCTICQAFMHPTCAMKPIPFVIDQPKKYVHPLTFFPRQTSLTCNVCGLLRKNYPTYICIRYNFVAHIDCMNFSHIIKISRHQHRISYLPSLPSREQSCGVCRNINGDYGAYICGKCNDYVVHPICATGKDVWDGKELEGVPEDDDITKDLGPFSVISEGVILYFLHDHHLRLEVDLLYDENRFCQACILPIYEGNFYSCIECEFILHERCAKAPRRIQHGLHPHTLTLKDFSEYRIISFTCNACHRNCGGFVYECRNKHKSVLRM</sequence>
<dbReference type="InterPro" id="IPR053192">
    <property type="entry name" value="Vacuole_Formation_Reg"/>
</dbReference>
<evidence type="ECO:0000256" key="4">
    <source>
        <dbReference type="ARBA" id="ARBA00022833"/>
    </source>
</evidence>